<evidence type="ECO:0000256" key="2">
    <source>
        <dbReference type="ARBA" id="ARBA00022692"/>
    </source>
</evidence>
<feature type="transmembrane region" description="Helical" evidence="6">
    <location>
        <begin position="44"/>
        <end position="64"/>
    </location>
</feature>
<evidence type="ECO:0000313" key="8">
    <source>
        <dbReference type="EMBL" id="KAK3306219.1"/>
    </source>
</evidence>
<keyword evidence="9" id="KW-1185">Reference proteome</keyword>
<dbReference type="RefSeq" id="XP_062721999.1">
    <property type="nucleotide sequence ID" value="XM_062862818.1"/>
</dbReference>
<feature type="region of interest" description="Disordered" evidence="5">
    <location>
        <begin position="166"/>
        <end position="215"/>
    </location>
</feature>
<comment type="subcellular location">
    <subcellularLocation>
        <location evidence="1">Membrane</location>
        <topology evidence="1">Multi-pass membrane protein</topology>
    </subcellularLocation>
</comment>
<comment type="caution">
    <text evidence="8">The sequence shown here is derived from an EMBL/GenBank/DDBJ whole genome shotgun (WGS) entry which is preliminary data.</text>
</comment>
<evidence type="ECO:0000256" key="1">
    <source>
        <dbReference type="ARBA" id="ARBA00004141"/>
    </source>
</evidence>
<evidence type="ECO:0000313" key="9">
    <source>
        <dbReference type="Proteomes" id="UP001273166"/>
    </source>
</evidence>
<dbReference type="Pfam" id="PF01284">
    <property type="entry name" value="MARVEL"/>
    <property type="match status" value="1"/>
</dbReference>
<dbReference type="GO" id="GO:0016020">
    <property type="term" value="C:membrane"/>
    <property type="evidence" value="ECO:0007669"/>
    <property type="project" value="UniProtKB-SubCell"/>
</dbReference>
<feature type="transmembrane region" description="Helical" evidence="6">
    <location>
        <begin position="70"/>
        <end position="91"/>
    </location>
</feature>
<reference evidence="8" key="1">
    <citation type="journal article" date="2023" name="Mol. Phylogenet. Evol.">
        <title>Genome-scale phylogeny and comparative genomics of the fungal order Sordariales.</title>
        <authorList>
            <person name="Hensen N."/>
            <person name="Bonometti L."/>
            <person name="Westerberg I."/>
            <person name="Brannstrom I.O."/>
            <person name="Guillou S."/>
            <person name="Cros-Aarteil S."/>
            <person name="Calhoun S."/>
            <person name="Haridas S."/>
            <person name="Kuo A."/>
            <person name="Mondo S."/>
            <person name="Pangilinan J."/>
            <person name="Riley R."/>
            <person name="LaButti K."/>
            <person name="Andreopoulos B."/>
            <person name="Lipzen A."/>
            <person name="Chen C."/>
            <person name="Yan M."/>
            <person name="Daum C."/>
            <person name="Ng V."/>
            <person name="Clum A."/>
            <person name="Steindorff A."/>
            <person name="Ohm R.A."/>
            <person name="Martin F."/>
            <person name="Silar P."/>
            <person name="Natvig D.O."/>
            <person name="Lalanne C."/>
            <person name="Gautier V."/>
            <person name="Ament-Velasquez S.L."/>
            <person name="Kruys A."/>
            <person name="Hutchinson M.I."/>
            <person name="Powell A.J."/>
            <person name="Barry K."/>
            <person name="Miller A.N."/>
            <person name="Grigoriev I.V."/>
            <person name="Debuchy R."/>
            <person name="Gladieux P."/>
            <person name="Hiltunen Thoren M."/>
            <person name="Johannesson H."/>
        </authorList>
    </citation>
    <scope>NUCLEOTIDE SEQUENCE</scope>
    <source>
        <strain evidence="8">CBS 333.67</strain>
    </source>
</reference>
<gene>
    <name evidence="8" type="ORF">B0T15DRAFT_221934</name>
</gene>
<feature type="compositionally biased region" description="Low complexity" evidence="5">
    <location>
        <begin position="171"/>
        <end position="215"/>
    </location>
</feature>
<keyword evidence="4 6" id="KW-0472">Membrane</keyword>
<name>A0AAJ0GUB5_9PEZI</name>
<proteinExistence type="predicted"/>
<evidence type="ECO:0000259" key="7">
    <source>
        <dbReference type="Pfam" id="PF01284"/>
    </source>
</evidence>
<accession>A0AAJ0GUB5</accession>
<dbReference type="PANTHER" id="PTHR39608">
    <property type="entry name" value="INTEGRAL MEMBRANE PROTEIN (AFU_ORTHOLOGUE AFUA_5G08640)"/>
    <property type="match status" value="1"/>
</dbReference>
<feature type="transmembrane region" description="Helical" evidence="6">
    <location>
        <begin position="98"/>
        <end position="116"/>
    </location>
</feature>
<dbReference type="EMBL" id="JAUDZG010000004">
    <property type="protein sequence ID" value="KAK3306219.1"/>
    <property type="molecule type" value="Genomic_DNA"/>
</dbReference>
<evidence type="ECO:0000256" key="6">
    <source>
        <dbReference type="SAM" id="Phobius"/>
    </source>
</evidence>
<dbReference type="PANTHER" id="PTHR39608:SF1">
    <property type="entry name" value="INTEGRAL MEMBRANE PROTEIN (AFU_ORTHOLOGUE AFUA_5G08640)"/>
    <property type="match status" value="1"/>
</dbReference>
<evidence type="ECO:0000256" key="5">
    <source>
        <dbReference type="SAM" id="MobiDB-lite"/>
    </source>
</evidence>
<reference evidence="8" key="2">
    <citation type="submission" date="2023-06" db="EMBL/GenBank/DDBJ databases">
        <authorList>
            <consortium name="Lawrence Berkeley National Laboratory"/>
            <person name="Mondo S.J."/>
            <person name="Hensen N."/>
            <person name="Bonometti L."/>
            <person name="Westerberg I."/>
            <person name="Brannstrom I.O."/>
            <person name="Guillou S."/>
            <person name="Cros-Aarteil S."/>
            <person name="Calhoun S."/>
            <person name="Haridas S."/>
            <person name="Kuo A."/>
            <person name="Pangilinan J."/>
            <person name="Riley R."/>
            <person name="Labutti K."/>
            <person name="Andreopoulos B."/>
            <person name="Lipzen A."/>
            <person name="Chen C."/>
            <person name="Yanf M."/>
            <person name="Daum C."/>
            <person name="Ng V."/>
            <person name="Clum A."/>
            <person name="Steindorff A."/>
            <person name="Ohm R."/>
            <person name="Martin F."/>
            <person name="Silar P."/>
            <person name="Natvig D."/>
            <person name="Lalanne C."/>
            <person name="Gautier V."/>
            <person name="Ament-Velasquez S.L."/>
            <person name="Kruys A."/>
            <person name="Hutchinson M.I."/>
            <person name="Powell A.J."/>
            <person name="Barry K."/>
            <person name="Miller A.N."/>
            <person name="Grigoriev I.V."/>
            <person name="Debuchy R."/>
            <person name="Gladieux P."/>
            <person name="Thoren M.H."/>
            <person name="Johannesson H."/>
        </authorList>
    </citation>
    <scope>NUCLEOTIDE SEQUENCE</scope>
    <source>
        <strain evidence="8">CBS 333.67</strain>
    </source>
</reference>
<dbReference type="AlphaFoldDB" id="A0AAJ0GUB5"/>
<dbReference type="GeneID" id="87881647"/>
<evidence type="ECO:0000256" key="4">
    <source>
        <dbReference type="ARBA" id="ARBA00023136"/>
    </source>
</evidence>
<protein>
    <recommendedName>
        <fullName evidence="7">MARVEL domain-containing protein</fullName>
    </recommendedName>
</protein>
<keyword evidence="3 6" id="KW-1133">Transmembrane helix</keyword>
<keyword evidence="2 6" id="KW-0812">Transmembrane</keyword>
<dbReference type="InterPro" id="IPR008253">
    <property type="entry name" value="Marvel"/>
</dbReference>
<feature type="transmembrane region" description="Helical" evidence="6">
    <location>
        <begin position="136"/>
        <end position="158"/>
    </location>
</feature>
<feature type="domain" description="MARVEL" evidence="7">
    <location>
        <begin position="9"/>
        <end position="152"/>
    </location>
</feature>
<feature type="transmembrane region" description="Helical" evidence="6">
    <location>
        <begin position="12"/>
        <end position="32"/>
    </location>
</feature>
<organism evidence="8 9">
    <name type="scientific">Chaetomium strumarium</name>
    <dbReference type="NCBI Taxonomy" id="1170767"/>
    <lineage>
        <taxon>Eukaryota</taxon>
        <taxon>Fungi</taxon>
        <taxon>Dikarya</taxon>
        <taxon>Ascomycota</taxon>
        <taxon>Pezizomycotina</taxon>
        <taxon>Sordariomycetes</taxon>
        <taxon>Sordariomycetidae</taxon>
        <taxon>Sordariales</taxon>
        <taxon>Chaetomiaceae</taxon>
        <taxon>Chaetomium</taxon>
    </lineage>
</organism>
<sequence length="215" mass="23269">MGVVSKGVQVALRIFQLICSVIVLGILARFVHRVSAAGGSHDGRVIYGLVVASISTLFALVFIVPLLYSFLVFPFDFALFVMWLVLFCLLITRSGTSVCSSSWFCNYWGYYWGGFWRNPFFNGNTSAGCGHWRTSLAFSFMAMVAFLVTSILGAWVVSRHWTKRRRERRAGTSATTGTPTTSQIGGHAPAHGTGAGAAPGTAHATQGTTHTGTYV</sequence>
<dbReference type="Proteomes" id="UP001273166">
    <property type="component" value="Unassembled WGS sequence"/>
</dbReference>
<evidence type="ECO:0000256" key="3">
    <source>
        <dbReference type="ARBA" id="ARBA00022989"/>
    </source>
</evidence>